<gene>
    <name evidence="1" type="ORF">ACFSKQ_13620</name>
</gene>
<organism evidence="1 2">
    <name type="scientific">Aureimonas populi</name>
    <dbReference type="NCBI Taxonomy" id="1701758"/>
    <lineage>
        <taxon>Bacteria</taxon>
        <taxon>Pseudomonadati</taxon>
        <taxon>Pseudomonadota</taxon>
        <taxon>Alphaproteobacteria</taxon>
        <taxon>Hyphomicrobiales</taxon>
        <taxon>Aurantimonadaceae</taxon>
        <taxon>Aureimonas</taxon>
    </lineage>
</organism>
<dbReference type="EMBL" id="JBHUIJ010000017">
    <property type="protein sequence ID" value="MFD2238488.1"/>
    <property type="molecule type" value="Genomic_DNA"/>
</dbReference>
<accession>A0ABW5CNY8</accession>
<sequence>RTAPKRQMSKCTSLVGPHERAADHAASEVFTGYGLNPFAGEIDLYPLLPLDVVQVWTAGIAPKPQPSSAAA</sequence>
<dbReference type="Proteomes" id="UP001597371">
    <property type="component" value="Unassembled WGS sequence"/>
</dbReference>
<protein>
    <submittedName>
        <fullName evidence="1">Uncharacterized protein</fullName>
    </submittedName>
</protein>
<feature type="non-terminal residue" evidence="1">
    <location>
        <position position="1"/>
    </location>
</feature>
<evidence type="ECO:0000313" key="1">
    <source>
        <dbReference type="EMBL" id="MFD2238488.1"/>
    </source>
</evidence>
<reference evidence="2" key="1">
    <citation type="journal article" date="2019" name="Int. J. Syst. Evol. Microbiol.">
        <title>The Global Catalogue of Microorganisms (GCM) 10K type strain sequencing project: providing services to taxonomists for standard genome sequencing and annotation.</title>
        <authorList>
            <consortium name="The Broad Institute Genomics Platform"/>
            <consortium name="The Broad Institute Genome Sequencing Center for Infectious Disease"/>
            <person name="Wu L."/>
            <person name="Ma J."/>
        </authorList>
    </citation>
    <scope>NUCLEOTIDE SEQUENCE [LARGE SCALE GENOMIC DNA]</scope>
    <source>
        <strain evidence="2">ZS-35-S2</strain>
    </source>
</reference>
<proteinExistence type="predicted"/>
<name>A0ABW5CNY8_9HYPH</name>
<evidence type="ECO:0000313" key="2">
    <source>
        <dbReference type="Proteomes" id="UP001597371"/>
    </source>
</evidence>
<keyword evidence="2" id="KW-1185">Reference proteome</keyword>
<comment type="caution">
    <text evidence="1">The sequence shown here is derived from an EMBL/GenBank/DDBJ whole genome shotgun (WGS) entry which is preliminary data.</text>
</comment>
<dbReference type="RefSeq" id="WP_377946520.1">
    <property type="nucleotide sequence ID" value="NZ_JBHUIJ010000017.1"/>
</dbReference>